<protein>
    <recommendedName>
        <fullName evidence="3">Lipoprotein</fullName>
    </recommendedName>
</protein>
<dbReference type="Proteomes" id="UP000198145">
    <property type="component" value="Unassembled WGS sequence"/>
</dbReference>
<evidence type="ECO:0000313" key="1">
    <source>
        <dbReference type="EMBL" id="OWP50500.1"/>
    </source>
</evidence>
<gene>
    <name evidence="1" type="ORF">CEG18_13210</name>
</gene>
<dbReference type="Pfam" id="PF13982">
    <property type="entry name" value="YbfN"/>
    <property type="match status" value="1"/>
</dbReference>
<organism evidence="1 2">
    <name type="scientific">Pseudomonas nitroreducens</name>
    <dbReference type="NCBI Taxonomy" id="46680"/>
    <lineage>
        <taxon>Bacteria</taxon>
        <taxon>Pseudomonadati</taxon>
        <taxon>Pseudomonadota</taxon>
        <taxon>Gammaproteobacteria</taxon>
        <taxon>Pseudomonadales</taxon>
        <taxon>Pseudomonadaceae</taxon>
        <taxon>Pseudomonas</taxon>
    </lineage>
</organism>
<evidence type="ECO:0000313" key="2">
    <source>
        <dbReference type="Proteomes" id="UP000198145"/>
    </source>
</evidence>
<dbReference type="RefSeq" id="WP_088417891.1">
    <property type="nucleotide sequence ID" value="NZ_NJBA01000004.1"/>
</dbReference>
<accession>A0A2D0AEI0</accession>
<reference evidence="1 2" key="1">
    <citation type="submission" date="2017-06" db="EMBL/GenBank/DDBJ databases">
        <title>Draft genome of Pseudomonas nitroreducens DF05.</title>
        <authorList>
            <person name="Iyer R."/>
        </authorList>
    </citation>
    <scope>NUCLEOTIDE SEQUENCE [LARGE SCALE GENOMIC DNA]</scope>
    <source>
        <strain evidence="1 2">DF05</strain>
    </source>
</reference>
<name>A0A2D0AEI0_PSENT</name>
<comment type="caution">
    <text evidence="1">The sequence shown here is derived from an EMBL/GenBank/DDBJ whole genome shotgun (WGS) entry which is preliminary data.</text>
</comment>
<dbReference type="EMBL" id="NJBA01000004">
    <property type="protein sequence ID" value="OWP50500.1"/>
    <property type="molecule type" value="Genomic_DNA"/>
</dbReference>
<dbReference type="PROSITE" id="PS51257">
    <property type="entry name" value="PROKAR_LIPOPROTEIN"/>
    <property type="match status" value="1"/>
</dbReference>
<evidence type="ECO:0008006" key="3">
    <source>
        <dbReference type="Google" id="ProtNLM"/>
    </source>
</evidence>
<sequence>MKRLHLLAALAVVGGCVHPTDSPADARQAYRHCIAGAEGRADQVQVCQAMLQRLKQSDQHRAFAEQESVRVLDYQDCLEAAKTGVGENEQPACQKIWQEIRDHNH</sequence>
<dbReference type="AlphaFoldDB" id="A0A2D0AEI0"/>
<proteinExistence type="predicted"/>
<dbReference type="InterPro" id="IPR025727">
    <property type="entry name" value="YbfN-like"/>
</dbReference>